<proteinExistence type="predicted"/>
<dbReference type="AlphaFoldDB" id="A0A0A2JS90"/>
<keyword evidence="2" id="KW-1185">Reference proteome</keyword>
<organism evidence="1 2">
    <name type="scientific">Penicillium expansum</name>
    <name type="common">Blue mold rot fungus</name>
    <dbReference type="NCBI Taxonomy" id="27334"/>
    <lineage>
        <taxon>Eukaryota</taxon>
        <taxon>Fungi</taxon>
        <taxon>Dikarya</taxon>
        <taxon>Ascomycota</taxon>
        <taxon>Pezizomycotina</taxon>
        <taxon>Eurotiomycetes</taxon>
        <taxon>Eurotiomycetidae</taxon>
        <taxon>Eurotiales</taxon>
        <taxon>Aspergillaceae</taxon>
        <taxon>Penicillium</taxon>
    </lineage>
</organism>
<dbReference type="VEuPathDB" id="FungiDB:PEXP_022580"/>
<dbReference type="PhylomeDB" id="A0A0A2JS90"/>
<comment type="caution">
    <text evidence="1">The sequence shown here is derived from an EMBL/GenBank/DDBJ whole genome shotgun (WGS) entry which is preliminary data.</text>
</comment>
<protein>
    <submittedName>
        <fullName evidence="1">Uncharacterized protein</fullName>
    </submittedName>
</protein>
<dbReference type="GeneID" id="27679503"/>
<dbReference type="HOGENOM" id="CLU_1703782_0_0_1"/>
<dbReference type="RefSeq" id="XP_016599796.1">
    <property type="nucleotide sequence ID" value="XM_016744083.1"/>
</dbReference>
<name>A0A0A2JS90_PENEN</name>
<evidence type="ECO:0000313" key="2">
    <source>
        <dbReference type="Proteomes" id="UP000030143"/>
    </source>
</evidence>
<reference evidence="1 2" key="1">
    <citation type="journal article" date="2015" name="Mol. Plant Microbe Interact.">
        <title>Genome, transcriptome, and functional analyses of Penicillium expansum provide new insights into secondary metabolism and pathogenicity.</title>
        <authorList>
            <person name="Ballester A.R."/>
            <person name="Marcet-Houben M."/>
            <person name="Levin E."/>
            <person name="Sela N."/>
            <person name="Selma-Lazaro C."/>
            <person name="Carmona L."/>
            <person name="Wisniewski M."/>
            <person name="Droby S."/>
            <person name="Gonzalez-Candelas L."/>
            <person name="Gabaldon T."/>
        </authorList>
    </citation>
    <scope>NUCLEOTIDE SEQUENCE [LARGE SCALE GENOMIC DNA]</scope>
    <source>
        <strain evidence="1 2">MD-8</strain>
    </source>
</reference>
<dbReference type="OrthoDB" id="3582307at2759"/>
<accession>A0A0A2JS90</accession>
<dbReference type="EMBL" id="JQFZ01000121">
    <property type="protein sequence ID" value="KGO58302.1"/>
    <property type="molecule type" value="Genomic_DNA"/>
</dbReference>
<gene>
    <name evidence="1" type="ORF">PEX2_068120</name>
</gene>
<dbReference type="Proteomes" id="UP000030143">
    <property type="component" value="Unassembled WGS sequence"/>
</dbReference>
<sequence length="153" mass="18269">MSSLGRTTLRWWFKMLSLQRQSHLSWHRDRLREELRERRLAETGWQKLSETSDVLFSITRAQYDGFPTRNPSCLSGFHSSPIYMYMLAKYTSRWSFFKVAALLCNARHWNLVHEVVNPGKDHKLTEVASRHMIDEKTFQRVSGQLRRIWPLFP</sequence>
<evidence type="ECO:0000313" key="1">
    <source>
        <dbReference type="EMBL" id="KGO58302.1"/>
    </source>
</evidence>